<proteinExistence type="predicted"/>
<dbReference type="GO" id="GO:0000166">
    <property type="term" value="F:nucleotide binding"/>
    <property type="evidence" value="ECO:0007669"/>
    <property type="project" value="UniProtKB-KW"/>
</dbReference>
<keyword evidence="1" id="KW-0547">Nucleotide-binding</keyword>
<dbReference type="InterPro" id="IPR054767">
    <property type="entry name" value="Cas10-Cmr2_palm2"/>
</dbReference>
<dbReference type="InterPro" id="IPR024615">
    <property type="entry name" value="CRISPR-assoc_Cmr2_N"/>
</dbReference>
<dbReference type="OrthoDB" id="9758700at2"/>
<evidence type="ECO:0000313" key="5">
    <source>
        <dbReference type="EMBL" id="PRR79331.1"/>
    </source>
</evidence>
<dbReference type="Pfam" id="PF22335">
    <property type="entry name" value="Cas10-Cmr2_palm2"/>
    <property type="match status" value="1"/>
</dbReference>
<dbReference type="PROSITE" id="PS50887">
    <property type="entry name" value="GGDEF"/>
    <property type="match status" value="1"/>
</dbReference>
<gene>
    <name evidence="5" type="ORF">CLLU_35300</name>
</gene>
<organism evidence="5 6">
    <name type="scientific">Clostridium luticellarii</name>
    <dbReference type="NCBI Taxonomy" id="1691940"/>
    <lineage>
        <taxon>Bacteria</taxon>
        <taxon>Bacillati</taxon>
        <taxon>Bacillota</taxon>
        <taxon>Clostridia</taxon>
        <taxon>Eubacteriales</taxon>
        <taxon>Clostridiaceae</taxon>
        <taxon>Clostridium</taxon>
    </lineage>
</organism>
<evidence type="ECO:0000313" key="6">
    <source>
        <dbReference type="Proteomes" id="UP000237798"/>
    </source>
</evidence>
<keyword evidence="6" id="KW-1185">Reference proteome</keyword>
<feature type="coiled-coil region" evidence="3">
    <location>
        <begin position="266"/>
        <end position="293"/>
    </location>
</feature>
<dbReference type="InterPro" id="IPR000160">
    <property type="entry name" value="GGDEF_dom"/>
</dbReference>
<reference evidence="5 6" key="1">
    <citation type="submission" date="2018-03" db="EMBL/GenBank/DDBJ databases">
        <title>Genome sequence of Clostridium luticellarii DSM 29923.</title>
        <authorList>
            <person name="Poehlein A."/>
            <person name="Daniel R."/>
        </authorList>
    </citation>
    <scope>NUCLEOTIDE SEQUENCE [LARGE SCALE GENOMIC DNA]</scope>
    <source>
        <strain evidence="5 6">DSM 29923</strain>
    </source>
</reference>
<sequence>MKYLLAVTLGPVQSYIEESEKLMDLRNSSMIISKLMKNIIEEIYKNDSKSELIYPKYGKDSNFNSIKDCTNYLVFEVSEKEKLKLSNLEDSIYKNMGEECDIENFKEIFYLFWAVESIDDKDYYDVYNYLQELMNGIKHTYVFNNRIQSQERKYRKEKCYICGKRPIYKEDLCSVCYCKRKYNKDNYESNYSIAIKTWKETYQVKLQNVNKLLKEFFTYEDKYYSISEIEHTISMLKNADIKGSDVENKKYKDFSFDLKSEAANELRQKNLSKEFLIEKLQKIESELKSHYESKDKTRKVPEPNYKYAFIQFDIDSLGDWMRGEFTEIQREKFKSYQEQISSFLISFGERLREELDVNCNVIYSGGDDFLAVMPIEIVCKVLNDIDRIFTEDVLNKLKSVGISEKMTYSTCITIAPCKAPIGEVINKSRIELNNVKDRYERDRKNGVVLNYIVGDGAATTAYMKKDKLNNFLDLIEKYIKIKNKFSLSFIRKYEKEFSGFAYNKITNDDFRNLRYMSTIELSRIVKKSKLFQEEKGQKEAEIQEYIKEMKRFMDSLFYENCMLVSANRRNVDFKNYLNTMDIYERLCSLQGFYEITGGDVNETFKVETL</sequence>
<name>A0A2T0B612_9CLOT</name>
<dbReference type="AlphaFoldDB" id="A0A2T0B612"/>
<dbReference type="InterPro" id="IPR043128">
    <property type="entry name" value="Rev_trsase/Diguanyl_cyclase"/>
</dbReference>
<feature type="domain" description="GGDEF" evidence="4">
    <location>
        <begin position="305"/>
        <end position="452"/>
    </location>
</feature>
<comment type="caution">
    <text evidence="5">The sequence shown here is derived from an EMBL/GenBank/DDBJ whole genome shotgun (WGS) entry which is preliminary data.</text>
</comment>
<evidence type="ECO:0000259" key="4">
    <source>
        <dbReference type="PROSITE" id="PS50887"/>
    </source>
</evidence>
<dbReference type="EMBL" id="PVXP01000106">
    <property type="protein sequence ID" value="PRR79331.1"/>
    <property type="molecule type" value="Genomic_DNA"/>
</dbReference>
<dbReference type="Gene3D" id="3.30.70.2220">
    <property type="entry name" value="CRISPR-Cas system, Cmr2 subunit, D1 domain, cysteine cluster"/>
    <property type="match status" value="1"/>
</dbReference>
<keyword evidence="2" id="KW-0051">Antiviral defense</keyword>
<dbReference type="GO" id="GO:0051607">
    <property type="term" value="P:defense response to virus"/>
    <property type="evidence" value="ECO:0007669"/>
    <property type="project" value="UniProtKB-KW"/>
</dbReference>
<dbReference type="Proteomes" id="UP000237798">
    <property type="component" value="Unassembled WGS sequence"/>
</dbReference>
<evidence type="ECO:0000256" key="3">
    <source>
        <dbReference type="SAM" id="Coils"/>
    </source>
</evidence>
<keyword evidence="3" id="KW-0175">Coiled coil</keyword>
<dbReference type="Pfam" id="PF12469">
    <property type="entry name" value="Cmr2_N"/>
    <property type="match status" value="1"/>
</dbReference>
<evidence type="ECO:0000256" key="1">
    <source>
        <dbReference type="ARBA" id="ARBA00022741"/>
    </source>
</evidence>
<protein>
    <submittedName>
        <fullName evidence="5">CRISPR-associated protein</fullName>
    </submittedName>
</protein>
<accession>A0A2T0B612</accession>
<dbReference type="RefSeq" id="WP_106011070.1">
    <property type="nucleotide sequence ID" value="NZ_PVXP01000106.1"/>
</dbReference>
<dbReference type="Gene3D" id="3.30.70.270">
    <property type="match status" value="1"/>
</dbReference>
<evidence type="ECO:0000256" key="2">
    <source>
        <dbReference type="ARBA" id="ARBA00023118"/>
    </source>
</evidence>
<dbReference type="InterPro" id="IPR038242">
    <property type="entry name" value="Cmr2_N"/>
</dbReference>